<dbReference type="AlphaFoldDB" id="A0A813IST7"/>
<comment type="similarity">
    <text evidence="1">Belongs to the glycosyltransferase 47 family.</text>
</comment>
<evidence type="ECO:0000313" key="5">
    <source>
        <dbReference type="Proteomes" id="UP000626109"/>
    </source>
</evidence>
<evidence type="ECO:0000259" key="3">
    <source>
        <dbReference type="Pfam" id="PF03016"/>
    </source>
</evidence>
<proteinExistence type="inferred from homology"/>
<feature type="region of interest" description="Disordered" evidence="2">
    <location>
        <begin position="700"/>
        <end position="742"/>
    </location>
</feature>
<evidence type="ECO:0000256" key="2">
    <source>
        <dbReference type="SAM" id="MobiDB-lite"/>
    </source>
</evidence>
<dbReference type="PANTHER" id="PTHR11062">
    <property type="entry name" value="EXOSTOSIN HEPARAN SULFATE GLYCOSYLTRANSFERASE -RELATED"/>
    <property type="match status" value="1"/>
</dbReference>
<feature type="compositionally biased region" description="Basic and acidic residues" evidence="2">
    <location>
        <begin position="707"/>
        <end position="724"/>
    </location>
</feature>
<accession>A0A813IST7</accession>
<sequence>MPSHAWGFHVPLDSAQIQALQVKFTVLDLPKARCTDEVASSGAWHPHCAHGLLKHVDCVYTGYQYSMDWYFEQMLRDNAQYLAPSPETASFVYFPQCVSQLYFALRSEGNLTHWAAIAQAEAEYLVPMLRWAHSSPFHKRHGGRNFWTVFSMDLGRQDFPRSAAWLENWSVGSLTGNPRWRLENNVLHPSGLSADAGLQATSGSGGGIDPSSTGHNSTSAASHSARGGQPESCWLLDTAPVALANEMFPARNFRAQDTVISIPSRFEPSPRSRRFGGRPVLVFFAGSPNSCARRRVLEVLSGLEGFDVSTHFASGDQGYRERMWRARFCLVLRGSSHTNNVRLYDVIAHGCVPVIVSDDFQPPLDTFLPWSEMAVFLPTSSIPRLAHILRHEIDESQRWRYFQNIALGSPSHSKEKGFPKDLERAAKLVEDSKNGGPNGELNAESLWSGLSAARVFYWHKPDFWILFFADVARKLSARVQTADKPSVARIAGVASGQDQGTFQWHRSVGSEVSHGSQATSAVAEDEALLPALHWLYDLQRRRERHPPGMLVDCGPASAGDSARWLRPALALAKLPDSSSSGGFNSNSSSAGSCANFLQHTPGQRITALTLEPSVSRLPLLQRAARDLHPLWRVVHAQLVELPPARWGAHFEYRLPGLSANSRGRFLYVPATSTLLVSDLMRGDSARDIAVARHFMDSEEDSEQLKPLVRETTESRIGPEDREATDATSGPLPPEDDEVDEDEYYSDVGRKSWQVIKRLAIASAAVVAVAGLLASSSSSLPRWSSKSRDVVDYQASLSGEQVCGDIYCPSAGKCCGSLCCEADATCCGGSQNGPELLCCGRGASCCNGICCNGDAVCCNGICGDKFAECERGIVIEGYLPKAEAQTALPQSVN</sequence>
<dbReference type="InterPro" id="IPR004263">
    <property type="entry name" value="Exostosin"/>
</dbReference>
<feature type="compositionally biased region" description="Acidic residues" evidence="2">
    <location>
        <begin position="733"/>
        <end position="742"/>
    </location>
</feature>
<dbReference type="Proteomes" id="UP000626109">
    <property type="component" value="Unassembled WGS sequence"/>
</dbReference>
<evidence type="ECO:0000313" key="4">
    <source>
        <dbReference type="EMBL" id="CAE8655828.1"/>
    </source>
</evidence>
<feature type="domain" description="Exostosin GT47" evidence="3">
    <location>
        <begin position="57"/>
        <end position="390"/>
    </location>
</feature>
<feature type="region of interest" description="Disordered" evidence="2">
    <location>
        <begin position="196"/>
        <end position="226"/>
    </location>
</feature>
<dbReference type="InterPro" id="IPR040911">
    <property type="entry name" value="Exostosin_GT47"/>
</dbReference>
<feature type="compositionally biased region" description="Polar residues" evidence="2">
    <location>
        <begin position="210"/>
        <end position="222"/>
    </location>
</feature>
<dbReference type="PANTHER" id="PTHR11062:SF281">
    <property type="entry name" value="EXOSTOSIN-LIKE 2"/>
    <property type="match status" value="1"/>
</dbReference>
<dbReference type="EMBL" id="CAJNNW010013801">
    <property type="protein sequence ID" value="CAE8655828.1"/>
    <property type="molecule type" value="Genomic_DNA"/>
</dbReference>
<gene>
    <name evidence="4" type="ORF">PGLA2088_LOCUS11831</name>
</gene>
<dbReference type="Pfam" id="PF03016">
    <property type="entry name" value="Exostosin_GT47"/>
    <property type="match status" value="1"/>
</dbReference>
<organism evidence="4 5">
    <name type="scientific">Polarella glacialis</name>
    <name type="common">Dinoflagellate</name>
    <dbReference type="NCBI Taxonomy" id="89957"/>
    <lineage>
        <taxon>Eukaryota</taxon>
        <taxon>Sar</taxon>
        <taxon>Alveolata</taxon>
        <taxon>Dinophyceae</taxon>
        <taxon>Suessiales</taxon>
        <taxon>Suessiaceae</taxon>
        <taxon>Polarella</taxon>
    </lineage>
</organism>
<evidence type="ECO:0000256" key="1">
    <source>
        <dbReference type="ARBA" id="ARBA00010271"/>
    </source>
</evidence>
<reference evidence="4" key="1">
    <citation type="submission" date="2021-02" db="EMBL/GenBank/DDBJ databases">
        <authorList>
            <person name="Dougan E. K."/>
            <person name="Rhodes N."/>
            <person name="Thang M."/>
            <person name="Chan C."/>
        </authorList>
    </citation>
    <scope>NUCLEOTIDE SEQUENCE</scope>
</reference>
<dbReference type="GO" id="GO:0016757">
    <property type="term" value="F:glycosyltransferase activity"/>
    <property type="evidence" value="ECO:0007669"/>
    <property type="project" value="InterPro"/>
</dbReference>
<protein>
    <recommendedName>
        <fullName evidence="3">Exostosin GT47 domain-containing protein</fullName>
    </recommendedName>
</protein>
<name>A0A813IST7_POLGL</name>
<comment type="caution">
    <text evidence="4">The sequence shown here is derived from an EMBL/GenBank/DDBJ whole genome shotgun (WGS) entry which is preliminary data.</text>
</comment>